<dbReference type="EMBL" id="JANIEX010000342">
    <property type="protein sequence ID" value="KAJ3568492.1"/>
    <property type="molecule type" value="Genomic_DNA"/>
</dbReference>
<proteinExistence type="predicted"/>
<comment type="caution">
    <text evidence="1">The sequence shown here is derived from an EMBL/GenBank/DDBJ whole genome shotgun (WGS) entry which is preliminary data.</text>
</comment>
<dbReference type="Proteomes" id="UP001213000">
    <property type="component" value="Unassembled WGS sequence"/>
</dbReference>
<sequence length="287" mass="33190">MSRAQRGRMKRAWGTVSFYHKSFYDFLCDPSRSSRFCTTTLEARGQLFDVRLRRHLALASNYIYHDFTGLALAPHTLRYASIMSWPHLDERVNRFILELAFGFITADILHDCHLRAKYSELVIRSCQFQALRDLNYRKSLIVDISSGRPSLDLGIILGLNLGVDRIIPGTTFSCLGPPAFRQFDAATFLEMVEVLKKHEIISPYDSTFSSKLKSSFTRQPGTTKTSGLFLLGRGDKAIYWYWEYSIELQYFHEFHTVDLVQAMKLYQTEKFEMWEESWTPPGISTSS</sequence>
<dbReference type="AlphaFoldDB" id="A0AAD5YWH2"/>
<keyword evidence="2" id="KW-1185">Reference proteome</keyword>
<organism evidence="1 2">
    <name type="scientific">Leucocoprinus birnbaumii</name>
    <dbReference type="NCBI Taxonomy" id="56174"/>
    <lineage>
        <taxon>Eukaryota</taxon>
        <taxon>Fungi</taxon>
        <taxon>Dikarya</taxon>
        <taxon>Basidiomycota</taxon>
        <taxon>Agaricomycotina</taxon>
        <taxon>Agaricomycetes</taxon>
        <taxon>Agaricomycetidae</taxon>
        <taxon>Agaricales</taxon>
        <taxon>Agaricineae</taxon>
        <taxon>Agaricaceae</taxon>
        <taxon>Leucocoprinus</taxon>
    </lineage>
</organism>
<evidence type="ECO:0000313" key="2">
    <source>
        <dbReference type="Proteomes" id="UP001213000"/>
    </source>
</evidence>
<accession>A0AAD5YWH2</accession>
<protein>
    <submittedName>
        <fullName evidence="1">Uncharacterized protein</fullName>
    </submittedName>
</protein>
<evidence type="ECO:0000313" key="1">
    <source>
        <dbReference type="EMBL" id="KAJ3568492.1"/>
    </source>
</evidence>
<name>A0AAD5YWH2_9AGAR</name>
<reference evidence="1" key="1">
    <citation type="submission" date="2022-07" db="EMBL/GenBank/DDBJ databases">
        <title>Genome Sequence of Leucocoprinus birnbaumii.</title>
        <authorList>
            <person name="Buettner E."/>
        </authorList>
    </citation>
    <scope>NUCLEOTIDE SEQUENCE</scope>
    <source>
        <strain evidence="1">VT141</strain>
    </source>
</reference>
<gene>
    <name evidence="1" type="ORF">NP233_g5667</name>
</gene>